<feature type="transmembrane region" description="Helical" evidence="5">
    <location>
        <begin position="106"/>
        <end position="131"/>
    </location>
</feature>
<dbReference type="Proteomes" id="UP000001029">
    <property type="component" value="Chromosome"/>
</dbReference>
<dbReference type="RefSeq" id="WP_012415290.1">
    <property type="nucleotide sequence ID" value="NC_010644.1"/>
</dbReference>
<feature type="transmembrane region" description="Helical" evidence="5">
    <location>
        <begin position="68"/>
        <end position="86"/>
    </location>
</feature>
<dbReference type="InterPro" id="IPR036465">
    <property type="entry name" value="vWFA_dom_sf"/>
</dbReference>
<sequence>MSIFLKILIVFMVLLILNLLAMIVAKQGKAKDSLYKFSFLLFVVTVLLMLLNIVIFKFFKGTVFASPYLLFLILPILLFWLAYPFLQKLYAPGLNYNLAYKPETSIPALTAKYFCFTLITLGLIFAVLALAKPRDAQKTVLPPTEGVDIILAIDTSGSMAAQDFDPNRITAAKVAAANFIANRLSDRIGIVVFASDAMLQSPLTLDYESLLDFLADVRIGMVRTDGTAIGDAIAVSSVHLERSPARSKVIILLTDGESNSGVISPLDAAKTAALYGIKVYTIATISKNSRDSLDFKPDDLEQIAKLTGGKYYRAYNEAELTKIYAEIDSLEKTEFKNSVLVNYRERYLPFLALSLILISCGFIFSKIIFMRVP</sequence>
<proteinExistence type="predicted"/>
<evidence type="ECO:0000256" key="2">
    <source>
        <dbReference type="ARBA" id="ARBA00022692"/>
    </source>
</evidence>
<dbReference type="STRING" id="445932.Emin_1123"/>
<dbReference type="PANTHER" id="PTHR22550">
    <property type="entry name" value="SPORE GERMINATION PROTEIN"/>
    <property type="match status" value="1"/>
</dbReference>
<keyword evidence="1" id="KW-1003">Cell membrane</keyword>
<evidence type="ECO:0000256" key="5">
    <source>
        <dbReference type="SAM" id="Phobius"/>
    </source>
</evidence>
<keyword evidence="3 5" id="KW-1133">Transmembrane helix</keyword>
<evidence type="ECO:0000259" key="6">
    <source>
        <dbReference type="PROSITE" id="PS50234"/>
    </source>
</evidence>
<feature type="transmembrane region" description="Helical" evidence="5">
    <location>
        <begin position="7"/>
        <end position="25"/>
    </location>
</feature>
<dbReference type="SUPFAM" id="SSF53300">
    <property type="entry name" value="vWA-like"/>
    <property type="match status" value="1"/>
</dbReference>
<gene>
    <name evidence="7" type="ordered locus">Emin_1123</name>
</gene>
<evidence type="ECO:0000256" key="4">
    <source>
        <dbReference type="ARBA" id="ARBA00023136"/>
    </source>
</evidence>
<dbReference type="InterPro" id="IPR002035">
    <property type="entry name" value="VWF_A"/>
</dbReference>
<reference evidence="7 8" key="1">
    <citation type="journal article" date="2009" name="Appl. Environ. Microbiol.">
        <title>Genomic analysis of 'Elusimicrobium minutum,' the first cultivated representative of the phylum 'Elusimicrobia' (formerly termite group 1).</title>
        <authorList>
            <person name="Herlemann D.P.R."/>
            <person name="Geissinger O."/>
            <person name="Ikeda-Ohtsubo W."/>
            <person name="Kunin V."/>
            <person name="Sun H."/>
            <person name="Lapidus A."/>
            <person name="Hugenholtz P."/>
            <person name="Brune A."/>
        </authorList>
    </citation>
    <scope>NUCLEOTIDE SEQUENCE [LARGE SCALE GENOMIC DNA]</scope>
    <source>
        <strain evidence="7 8">Pei191</strain>
    </source>
</reference>
<keyword evidence="8" id="KW-1185">Reference proteome</keyword>
<evidence type="ECO:0000313" key="7">
    <source>
        <dbReference type="EMBL" id="ACC98675.1"/>
    </source>
</evidence>
<dbReference type="SMART" id="SM00327">
    <property type="entry name" value="VWA"/>
    <property type="match status" value="1"/>
</dbReference>
<evidence type="ECO:0000256" key="3">
    <source>
        <dbReference type="ARBA" id="ARBA00022989"/>
    </source>
</evidence>
<dbReference type="PROSITE" id="PS50234">
    <property type="entry name" value="VWFA"/>
    <property type="match status" value="1"/>
</dbReference>
<dbReference type="HOGENOM" id="CLU_024570_0_0_0"/>
<feature type="transmembrane region" description="Helical" evidence="5">
    <location>
        <begin position="347"/>
        <end position="369"/>
    </location>
</feature>
<evidence type="ECO:0000313" key="8">
    <source>
        <dbReference type="Proteomes" id="UP000001029"/>
    </source>
</evidence>
<dbReference type="EMBL" id="CP001055">
    <property type="protein sequence ID" value="ACC98675.1"/>
    <property type="molecule type" value="Genomic_DNA"/>
</dbReference>
<feature type="transmembrane region" description="Helical" evidence="5">
    <location>
        <begin position="37"/>
        <end position="56"/>
    </location>
</feature>
<feature type="domain" description="VWFA" evidence="6">
    <location>
        <begin position="148"/>
        <end position="327"/>
    </location>
</feature>
<dbReference type="AlphaFoldDB" id="B2KDS9"/>
<dbReference type="KEGG" id="emi:Emin_1123"/>
<dbReference type="Gene3D" id="3.40.50.410">
    <property type="entry name" value="von Willebrand factor, type A domain"/>
    <property type="match status" value="1"/>
</dbReference>
<organism evidence="7 8">
    <name type="scientific">Elusimicrobium minutum (strain Pei191)</name>
    <dbReference type="NCBI Taxonomy" id="445932"/>
    <lineage>
        <taxon>Bacteria</taxon>
        <taxon>Pseudomonadati</taxon>
        <taxon>Elusimicrobiota</taxon>
        <taxon>Elusimicrobia</taxon>
        <taxon>Elusimicrobiales</taxon>
        <taxon>Elusimicrobiaceae</taxon>
        <taxon>Elusimicrobium</taxon>
    </lineage>
</organism>
<dbReference type="InterPro" id="IPR050768">
    <property type="entry name" value="UPF0353/GerABKA_families"/>
</dbReference>
<name>B2KDS9_ELUMP</name>
<dbReference type="Pfam" id="PF00092">
    <property type="entry name" value="VWA"/>
    <property type="match status" value="1"/>
</dbReference>
<evidence type="ECO:0000256" key="1">
    <source>
        <dbReference type="ARBA" id="ARBA00022475"/>
    </source>
</evidence>
<dbReference type="PANTHER" id="PTHR22550:SF5">
    <property type="entry name" value="LEUCINE ZIPPER PROTEIN 4"/>
    <property type="match status" value="1"/>
</dbReference>
<accession>B2KDS9</accession>
<dbReference type="PRINTS" id="PR00453">
    <property type="entry name" value="VWFADOMAIN"/>
</dbReference>
<keyword evidence="2 5" id="KW-0812">Transmembrane</keyword>
<keyword evidence="4 5" id="KW-0472">Membrane</keyword>
<dbReference type="OrthoDB" id="6206554at2"/>
<protein>
    <submittedName>
        <fullName evidence="7">von Willebrand factor type</fullName>
    </submittedName>
</protein>